<comment type="caution">
    <text evidence="1">The sequence shown here is derived from an EMBL/GenBank/DDBJ whole genome shotgun (WGS) entry which is preliminary data.</text>
</comment>
<organism evidence="1 2">
    <name type="scientific">Trifolium medium</name>
    <dbReference type="NCBI Taxonomy" id="97028"/>
    <lineage>
        <taxon>Eukaryota</taxon>
        <taxon>Viridiplantae</taxon>
        <taxon>Streptophyta</taxon>
        <taxon>Embryophyta</taxon>
        <taxon>Tracheophyta</taxon>
        <taxon>Spermatophyta</taxon>
        <taxon>Magnoliopsida</taxon>
        <taxon>eudicotyledons</taxon>
        <taxon>Gunneridae</taxon>
        <taxon>Pentapetalae</taxon>
        <taxon>rosids</taxon>
        <taxon>fabids</taxon>
        <taxon>Fabales</taxon>
        <taxon>Fabaceae</taxon>
        <taxon>Papilionoideae</taxon>
        <taxon>50 kb inversion clade</taxon>
        <taxon>NPAAA clade</taxon>
        <taxon>Hologalegina</taxon>
        <taxon>IRL clade</taxon>
        <taxon>Trifolieae</taxon>
        <taxon>Trifolium</taxon>
    </lineage>
</organism>
<sequence length="42" mass="4325">DIDQTEDWASSMIFVPATMEGEVVVVPAASVPAALVPAVLVV</sequence>
<name>A0A392SKY4_9FABA</name>
<keyword evidence="2" id="KW-1185">Reference proteome</keyword>
<reference evidence="1 2" key="1">
    <citation type="journal article" date="2018" name="Front. Plant Sci.">
        <title>Red Clover (Trifolium pratense) and Zigzag Clover (T. medium) - A Picture of Genomic Similarities and Differences.</title>
        <authorList>
            <person name="Dluhosova J."/>
            <person name="Istvanek J."/>
            <person name="Nedelnik J."/>
            <person name="Repkova J."/>
        </authorList>
    </citation>
    <scope>NUCLEOTIDE SEQUENCE [LARGE SCALE GENOMIC DNA]</scope>
    <source>
        <strain evidence="2">cv. 10/8</strain>
        <tissue evidence="1">Leaf</tissue>
    </source>
</reference>
<evidence type="ECO:0000313" key="2">
    <source>
        <dbReference type="Proteomes" id="UP000265520"/>
    </source>
</evidence>
<evidence type="ECO:0000313" key="1">
    <source>
        <dbReference type="EMBL" id="MCI49548.1"/>
    </source>
</evidence>
<accession>A0A392SKY4</accession>
<protein>
    <submittedName>
        <fullName evidence="1">Uncharacterized protein</fullName>
    </submittedName>
</protein>
<dbReference type="AlphaFoldDB" id="A0A392SKY4"/>
<feature type="non-terminal residue" evidence="1">
    <location>
        <position position="1"/>
    </location>
</feature>
<proteinExistence type="predicted"/>
<dbReference type="Proteomes" id="UP000265520">
    <property type="component" value="Unassembled WGS sequence"/>
</dbReference>
<dbReference type="EMBL" id="LXQA010402839">
    <property type="protein sequence ID" value="MCI49548.1"/>
    <property type="molecule type" value="Genomic_DNA"/>
</dbReference>